<dbReference type="OrthoDB" id="2152029at2759"/>
<sequence length="398" mass="43907">MGPSAAEEEQNVAGLAARSVAAAQTAWRLKAFIPTVLRTTASYYIWGPVARYQATSSAAERRLNRDPSKPLDQAKVMQASRKRLERWMGGGGQPKGGAVWEINVGVKERELKGILEDVDSQEKGDRTFKAEWVAHRSLLTGEQEPEQKVILYAHGGAYTLLSPKTRRALLCQISKETRARVLSIDYRLSPETKFPGALHDAVSAYLYLTTDLGIPAGNGDSAGGNLVTALMLYLRDEKLPQVARAGVDVTHEIFRDGVHVFQALTAMSSAAAALRAIGKWAKDRPARVEKVDEEKVFGDIDAHLKHAWEGRDQKAKAEPGRKQSEREKKAAQVAKFMYERVIEEAPPIRLRRSAHEAAKKALEENEHYKPREGLTTVFVAKKAPSPGLLGRLFGSSHL</sequence>
<name>A0A511KIW7_RHOTO</name>
<proteinExistence type="predicted"/>
<dbReference type="Gene3D" id="3.40.50.1820">
    <property type="entry name" value="alpha/beta hydrolase"/>
    <property type="match status" value="1"/>
</dbReference>
<dbReference type="PANTHER" id="PTHR48081:SF8">
    <property type="entry name" value="ALPHA_BETA HYDROLASE FOLD-3 DOMAIN-CONTAINING PROTEIN-RELATED"/>
    <property type="match status" value="1"/>
</dbReference>
<gene>
    <name evidence="3" type="ORF">Rt10032_c10g4317</name>
</gene>
<evidence type="ECO:0000313" key="4">
    <source>
        <dbReference type="Proteomes" id="UP000321518"/>
    </source>
</evidence>
<dbReference type="Pfam" id="PF07859">
    <property type="entry name" value="Abhydrolase_3"/>
    <property type="match status" value="1"/>
</dbReference>
<dbReference type="PANTHER" id="PTHR48081">
    <property type="entry name" value="AB HYDROLASE SUPERFAMILY PROTEIN C4A8.06C"/>
    <property type="match status" value="1"/>
</dbReference>
<dbReference type="InterPro" id="IPR050300">
    <property type="entry name" value="GDXG_lipolytic_enzyme"/>
</dbReference>
<dbReference type="InterPro" id="IPR029058">
    <property type="entry name" value="AB_hydrolase_fold"/>
</dbReference>
<organism evidence="3 4">
    <name type="scientific">Rhodotorula toruloides</name>
    <name type="common">Yeast</name>
    <name type="synonym">Rhodosporidium toruloides</name>
    <dbReference type="NCBI Taxonomy" id="5286"/>
    <lineage>
        <taxon>Eukaryota</taxon>
        <taxon>Fungi</taxon>
        <taxon>Dikarya</taxon>
        <taxon>Basidiomycota</taxon>
        <taxon>Pucciniomycotina</taxon>
        <taxon>Microbotryomycetes</taxon>
        <taxon>Sporidiobolales</taxon>
        <taxon>Sporidiobolaceae</taxon>
        <taxon>Rhodotorula</taxon>
    </lineage>
</organism>
<feature type="domain" description="Alpha/beta hydrolase fold-3" evidence="2">
    <location>
        <begin position="150"/>
        <end position="243"/>
    </location>
</feature>
<protein>
    <recommendedName>
        <fullName evidence="2">Alpha/beta hydrolase fold-3 domain-containing protein</fullName>
    </recommendedName>
</protein>
<dbReference type="InterPro" id="IPR013094">
    <property type="entry name" value="AB_hydrolase_3"/>
</dbReference>
<evidence type="ECO:0000313" key="3">
    <source>
        <dbReference type="EMBL" id="GEM10300.1"/>
    </source>
</evidence>
<dbReference type="GO" id="GO:0016787">
    <property type="term" value="F:hydrolase activity"/>
    <property type="evidence" value="ECO:0007669"/>
    <property type="project" value="UniProtKB-KW"/>
</dbReference>
<comment type="caution">
    <text evidence="3">The sequence shown here is derived from an EMBL/GenBank/DDBJ whole genome shotgun (WGS) entry which is preliminary data.</text>
</comment>
<evidence type="ECO:0000256" key="1">
    <source>
        <dbReference type="ARBA" id="ARBA00022801"/>
    </source>
</evidence>
<keyword evidence="1" id="KW-0378">Hydrolase</keyword>
<accession>A0A511KIW7</accession>
<reference evidence="3 4" key="1">
    <citation type="submission" date="2019-07" db="EMBL/GenBank/DDBJ databases">
        <title>Rhodotorula toruloides NBRC10032 genome sequencing.</title>
        <authorList>
            <person name="Shida Y."/>
            <person name="Takaku H."/>
            <person name="Ogasawara W."/>
            <person name="Mori K."/>
        </authorList>
    </citation>
    <scope>NUCLEOTIDE SEQUENCE [LARGE SCALE GENOMIC DNA]</scope>
    <source>
        <strain evidence="3 4">NBRC10032</strain>
    </source>
</reference>
<dbReference type="SUPFAM" id="SSF53474">
    <property type="entry name" value="alpha/beta-Hydrolases"/>
    <property type="match status" value="1"/>
</dbReference>
<dbReference type="AlphaFoldDB" id="A0A511KIW7"/>
<dbReference type="EMBL" id="BJWK01000010">
    <property type="protein sequence ID" value="GEM10300.1"/>
    <property type="molecule type" value="Genomic_DNA"/>
</dbReference>
<evidence type="ECO:0000259" key="2">
    <source>
        <dbReference type="Pfam" id="PF07859"/>
    </source>
</evidence>
<dbReference type="Proteomes" id="UP000321518">
    <property type="component" value="Unassembled WGS sequence"/>
</dbReference>